<gene>
    <name evidence="3" type="ORF">SAMN06265795_10816</name>
</gene>
<feature type="chain" id="PRO_5011991950" description="Lipoprotein-attachment site-containing protein" evidence="2">
    <location>
        <begin position="24"/>
        <end position="55"/>
    </location>
</feature>
<evidence type="ECO:0000256" key="1">
    <source>
        <dbReference type="SAM" id="MobiDB-lite"/>
    </source>
</evidence>
<evidence type="ECO:0000313" key="4">
    <source>
        <dbReference type="Proteomes" id="UP000198284"/>
    </source>
</evidence>
<dbReference type="AlphaFoldDB" id="A0A239HYU8"/>
<dbReference type="PROSITE" id="PS51257">
    <property type="entry name" value="PROKAR_LIPOPROTEIN"/>
    <property type="match status" value="1"/>
</dbReference>
<evidence type="ECO:0008006" key="5">
    <source>
        <dbReference type="Google" id="ProtNLM"/>
    </source>
</evidence>
<organism evidence="3 4">
    <name type="scientific">Noviherbaspirillum humi</name>
    <dbReference type="NCBI Taxonomy" id="1688639"/>
    <lineage>
        <taxon>Bacteria</taxon>
        <taxon>Pseudomonadati</taxon>
        <taxon>Pseudomonadota</taxon>
        <taxon>Betaproteobacteria</taxon>
        <taxon>Burkholderiales</taxon>
        <taxon>Oxalobacteraceae</taxon>
        <taxon>Noviherbaspirillum</taxon>
    </lineage>
</organism>
<feature type="compositionally biased region" description="Polar residues" evidence="1">
    <location>
        <begin position="34"/>
        <end position="46"/>
    </location>
</feature>
<dbReference type="RefSeq" id="WP_176442457.1">
    <property type="nucleotide sequence ID" value="NZ_FZOT01000008.1"/>
</dbReference>
<dbReference type="Proteomes" id="UP000198284">
    <property type="component" value="Unassembled WGS sequence"/>
</dbReference>
<sequence length="55" mass="5545">MKRSVFLAVLAGLLVSACSFDPAEPYGINQVRHSSAVQGSGNTAGPGTSIAAPRS</sequence>
<feature type="signal peptide" evidence="2">
    <location>
        <begin position="1"/>
        <end position="23"/>
    </location>
</feature>
<protein>
    <recommendedName>
        <fullName evidence="5">Lipoprotein-attachment site-containing protein</fullName>
    </recommendedName>
</protein>
<name>A0A239HYU8_9BURK</name>
<keyword evidence="2" id="KW-0732">Signal</keyword>
<reference evidence="3 4" key="1">
    <citation type="submission" date="2017-06" db="EMBL/GenBank/DDBJ databases">
        <authorList>
            <person name="Kim H.J."/>
            <person name="Triplett B.A."/>
        </authorList>
    </citation>
    <scope>NUCLEOTIDE SEQUENCE [LARGE SCALE GENOMIC DNA]</scope>
    <source>
        <strain evidence="3 4">U15</strain>
    </source>
</reference>
<evidence type="ECO:0000313" key="3">
    <source>
        <dbReference type="EMBL" id="SNS86372.1"/>
    </source>
</evidence>
<dbReference type="EMBL" id="FZOT01000008">
    <property type="protein sequence ID" value="SNS86372.1"/>
    <property type="molecule type" value="Genomic_DNA"/>
</dbReference>
<feature type="region of interest" description="Disordered" evidence="1">
    <location>
        <begin position="34"/>
        <end position="55"/>
    </location>
</feature>
<keyword evidence="4" id="KW-1185">Reference proteome</keyword>
<accession>A0A239HYU8</accession>
<proteinExistence type="predicted"/>
<evidence type="ECO:0000256" key="2">
    <source>
        <dbReference type="SAM" id="SignalP"/>
    </source>
</evidence>